<dbReference type="EMBL" id="BAAAZE010000008">
    <property type="protein sequence ID" value="GAA4022329.1"/>
    <property type="molecule type" value="Genomic_DNA"/>
</dbReference>
<dbReference type="PROSITE" id="PS52035">
    <property type="entry name" value="PEPTIDASE_M14"/>
    <property type="match status" value="1"/>
</dbReference>
<dbReference type="Gene3D" id="3.40.630.10">
    <property type="entry name" value="Zn peptidases"/>
    <property type="match status" value="1"/>
</dbReference>
<evidence type="ECO:0000313" key="11">
    <source>
        <dbReference type="Proteomes" id="UP001501353"/>
    </source>
</evidence>
<evidence type="ECO:0000256" key="5">
    <source>
        <dbReference type="ARBA" id="ARBA00022833"/>
    </source>
</evidence>
<proteinExistence type="inferred from homology"/>
<protein>
    <recommendedName>
        <fullName evidence="9">Peptidase M14 domain-containing protein</fullName>
    </recommendedName>
</protein>
<dbReference type="PANTHER" id="PTHR11705">
    <property type="entry name" value="PROTEASE FAMILY M14 CARBOXYPEPTIDASE A,B"/>
    <property type="match status" value="1"/>
</dbReference>
<feature type="active site" description="Proton donor/acceptor" evidence="7">
    <location>
        <position position="271"/>
    </location>
</feature>
<keyword evidence="11" id="KW-1185">Reference proteome</keyword>
<dbReference type="RefSeq" id="WP_344763101.1">
    <property type="nucleotide sequence ID" value="NZ_BAAAZE010000008.1"/>
</dbReference>
<evidence type="ECO:0000256" key="7">
    <source>
        <dbReference type="PROSITE-ProRule" id="PRU01379"/>
    </source>
</evidence>
<gene>
    <name evidence="10" type="ORF">GCM10022212_19400</name>
</gene>
<evidence type="ECO:0000256" key="4">
    <source>
        <dbReference type="ARBA" id="ARBA00022801"/>
    </source>
</evidence>
<accession>A0ABP7T7T5</accession>
<name>A0ABP7T7T5_9BURK</name>
<reference evidence="11" key="1">
    <citation type="journal article" date="2019" name="Int. J. Syst. Evol. Microbiol.">
        <title>The Global Catalogue of Microorganisms (GCM) 10K type strain sequencing project: providing services to taxonomists for standard genome sequencing and annotation.</title>
        <authorList>
            <consortium name="The Broad Institute Genomics Platform"/>
            <consortium name="The Broad Institute Genome Sequencing Center for Infectious Disease"/>
            <person name="Wu L."/>
            <person name="Ma J."/>
        </authorList>
    </citation>
    <scope>NUCLEOTIDE SEQUENCE [LARGE SCALE GENOMIC DNA]</scope>
    <source>
        <strain evidence="11">JCM 16673</strain>
    </source>
</reference>
<keyword evidence="3" id="KW-0645">Protease</keyword>
<sequence length="326" mass="35938">MQPGLRWNIKDVCEIIFSKRVLKPGIAMALIAGCVAITAHAAPAKPSAQTNWCKRLSLRLPEVTAASCQSSNLALSGGLSSKGFPILYRQISAPDRDGHKPLRVLLLGGIHGDELTASSVVFKWLQQMQHPLAREFAWSVVPVVNPDGLLADRPSRVNARGVDLNRNFPTPGWKQEAPQYWAKATASDPRRFPGTGPLSEPETRWLNAEIDRFKPNVIISVHAPYGVLDFDGPAPAPERFGRLQFNRVGVYPGSLGNYSGLHRNIPVITIELPNAQAMPPAREVERIWQDMLGWIKLNVRRQQDVSPDRKAAIRVATNPVSGTNKH</sequence>
<keyword evidence="5" id="KW-0862">Zinc</keyword>
<feature type="chain" id="PRO_5045393067" description="Peptidase M14 domain-containing protein" evidence="8">
    <location>
        <begin position="42"/>
        <end position="326"/>
    </location>
</feature>
<keyword evidence="6" id="KW-0482">Metalloprotease</keyword>
<organism evidence="10 11">
    <name type="scientific">Actimicrobium antarcticum</name>
    <dbReference type="NCBI Taxonomy" id="1051899"/>
    <lineage>
        <taxon>Bacteria</taxon>
        <taxon>Pseudomonadati</taxon>
        <taxon>Pseudomonadota</taxon>
        <taxon>Betaproteobacteria</taxon>
        <taxon>Burkholderiales</taxon>
        <taxon>Oxalobacteraceae</taxon>
        <taxon>Actimicrobium</taxon>
    </lineage>
</organism>
<comment type="caution">
    <text evidence="10">The sequence shown here is derived from an EMBL/GenBank/DDBJ whole genome shotgun (WGS) entry which is preliminary data.</text>
</comment>
<comment type="similarity">
    <text evidence="2 7">Belongs to the peptidase M14 family.</text>
</comment>
<dbReference type="PANTHER" id="PTHR11705:SF143">
    <property type="entry name" value="SLL0236 PROTEIN"/>
    <property type="match status" value="1"/>
</dbReference>
<evidence type="ECO:0000259" key="9">
    <source>
        <dbReference type="PROSITE" id="PS52035"/>
    </source>
</evidence>
<evidence type="ECO:0000256" key="6">
    <source>
        <dbReference type="ARBA" id="ARBA00023049"/>
    </source>
</evidence>
<feature type="domain" description="Peptidase M14" evidence="9">
    <location>
        <begin position="42"/>
        <end position="302"/>
    </location>
</feature>
<dbReference type="InterPro" id="IPR000834">
    <property type="entry name" value="Peptidase_M14"/>
</dbReference>
<evidence type="ECO:0000256" key="2">
    <source>
        <dbReference type="ARBA" id="ARBA00005988"/>
    </source>
</evidence>
<comment type="cofactor">
    <cofactor evidence="1">
        <name>Zn(2+)</name>
        <dbReference type="ChEBI" id="CHEBI:29105"/>
    </cofactor>
</comment>
<dbReference type="PROSITE" id="PS51257">
    <property type="entry name" value="PROKAR_LIPOPROTEIN"/>
    <property type="match status" value="1"/>
</dbReference>
<keyword evidence="4" id="KW-0378">Hydrolase</keyword>
<evidence type="ECO:0000313" key="10">
    <source>
        <dbReference type="EMBL" id="GAA4022329.1"/>
    </source>
</evidence>
<evidence type="ECO:0000256" key="1">
    <source>
        <dbReference type="ARBA" id="ARBA00001947"/>
    </source>
</evidence>
<feature type="signal peptide" evidence="8">
    <location>
        <begin position="1"/>
        <end position="41"/>
    </location>
</feature>
<evidence type="ECO:0000256" key="8">
    <source>
        <dbReference type="SAM" id="SignalP"/>
    </source>
</evidence>
<dbReference type="Proteomes" id="UP001501353">
    <property type="component" value="Unassembled WGS sequence"/>
</dbReference>
<dbReference type="SUPFAM" id="SSF53187">
    <property type="entry name" value="Zn-dependent exopeptidases"/>
    <property type="match status" value="1"/>
</dbReference>
<dbReference type="Pfam" id="PF00246">
    <property type="entry name" value="Peptidase_M14"/>
    <property type="match status" value="1"/>
</dbReference>
<evidence type="ECO:0000256" key="3">
    <source>
        <dbReference type="ARBA" id="ARBA00022670"/>
    </source>
</evidence>
<keyword evidence="8" id="KW-0732">Signal</keyword>
<dbReference type="SMART" id="SM00631">
    <property type="entry name" value="Zn_pept"/>
    <property type="match status" value="1"/>
</dbReference>